<evidence type="ECO:0000313" key="10">
    <source>
        <dbReference type="Proteomes" id="UP000007800"/>
    </source>
</evidence>
<name>C5KP60_PERM5</name>
<evidence type="ECO:0000259" key="8">
    <source>
        <dbReference type="PROSITE" id="PS51471"/>
    </source>
</evidence>
<evidence type="ECO:0000256" key="2">
    <source>
        <dbReference type="ARBA" id="ARBA00007879"/>
    </source>
</evidence>
<keyword evidence="10" id="KW-1185">Reference proteome</keyword>
<dbReference type="InterPro" id="IPR032862">
    <property type="entry name" value="ALKBH6"/>
</dbReference>
<sequence>MKTIQRFPHYKVLRGARRTLPLRIGVKECGGLLDHLAEELVTSLPQLKELFNDGNPGLNHALVNDYERGCGGIMPHTDGPAYYPVVMIISLGSATVVQFGKSADDQKAQVLLPARSLLIFNDEAYHEYLHSIPFNDTSIDAQWADGRDLGDSIVTDGVLHRGGRLSITLRRALVPFEQLARTE</sequence>
<keyword evidence="4" id="KW-0223">Dioxygenase</keyword>
<dbReference type="Pfam" id="PF13532">
    <property type="entry name" value="2OG-FeII_Oxy_2"/>
    <property type="match status" value="1"/>
</dbReference>
<evidence type="ECO:0000256" key="3">
    <source>
        <dbReference type="ARBA" id="ARBA00022723"/>
    </source>
</evidence>
<accession>C5KP60</accession>
<dbReference type="Proteomes" id="UP000007800">
    <property type="component" value="Unassembled WGS sequence"/>
</dbReference>
<dbReference type="GeneID" id="9043441"/>
<dbReference type="InterPro" id="IPR005123">
    <property type="entry name" value="Oxoglu/Fe-dep_dioxygenase_dom"/>
</dbReference>
<evidence type="ECO:0000313" key="9">
    <source>
        <dbReference type="EMBL" id="EER13735.1"/>
    </source>
</evidence>
<dbReference type="PANTHER" id="PTHR46030">
    <property type="entry name" value="ALPHA-KETOGLUTARATE-DEPENDENT DIOXYGENASE ALKB HOMOLOG 6"/>
    <property type="match status" value="1"/>
</dbReference>
<keyword evidence="3" id="KW-0479">Metal-binding</keyword>
<dbReference type="PROSITE" id="PS51471">
    <property type="entry name" value="FE2OG_OXY"/>
    <property type="match status" value="1"/>
</dbReference>
<dbReference type="RefSeq" id="XP_002781940.1">
    <property type="nucleotide sequence ID" value="XM_002781894.1"/>
</dbReference>
<keyword evidence="5" id="KW-0560">Oxidoreductase</keyword>
<dbReference type="AlphaFoldDB" id="C5KP60"/>
<proteinExistence type="inferred from homology"/>
<dbReference type="GO" id="GO:0005634">
    <property type="term" value="C:nucleus"/>
    <property type="evidence" value="ECO:0007669"/>
    <property type="project" value="UniProtKB-SubCell"/>
</dbReference>
<reference evidence="9 10" key="1">
    <citation type="submission" date="2008-07" db="EMBL/GenBank/DDBJ databases">
        <authorList>
            <person name="El-Sayed N."/>
            <person name="Caler E."/>
            <person name="Inman J."/>
            <person name="Amedeo P."/>
            <person name="Hass B."/>
            <person name="Wortman J."/>
        </authorList>
    </citation>
    <scope>NUCLEOTIDE SEQUENCE [LARGE SCALE GENOMIC DNA]</scope>
    <source>
        <strain evidence="10">ATCC 50983 / TXsc</strain>
    </source>
</reference>
<dbReference type="InParanoid" id="C5KP60"/>
<dbReference type="EMBL" id="GG674929">
    <property type="protein sequence ID" value="EER13735.1"/>
    <property type="molecule type" value="Genomic_DNA"/>
</dbReference>
<organism evidence="10">
    <name type="scientific">Perkinsus marinus (strain ATCC 50983 / TXsc)</name>
    <dbReference type="NCBI Taxonomy" id="423536"/>
    <lineage>
        <taxon>Eukaryota</taxon>
        <taxon>Sar</taxon>
        <taxon>Alveolata</taxon>
        <taxon>Perkinsozoa</taxon>
        <taxon>Perkinsea</taxon>
        <taxon>Perkinsida</taxon>
        <taxon>Perkinsidae</taxon>
        <taxon>Perkinsus</taxon>
    </lineage>
</organism>
<evidence type="ECO:0000256" key="4">
    <source>
        <dbReference type="ARBA" id="ARBA00022964"/>
    </source>
</evidence>
<protein>
    <recommendedName>
        <fullName evidence="8">Fe2OG dioxygenase domain-containing protein</fullName>
    </recommendedName>
</protein>
<feature type="domain" description="Fe2OG dioxygenase" evidence="8">
    <location>
        <begin position="57"/>
        <end position="173"/>
    </location>
</feature>
<evidence type="ECO:0000256" key="7">
    <source>
        <dbReference type="ARBA" id="ARBA00023242"/>
    </source>
</evidence>
<evidence type="ECO:0000256" key="5">
    <source>
        <dbReference type="ARBA" id="ARBA00023002"/>
    </source>
</evidence>
<keyword evidence="6" id="KW-0408">Iron</keyword>
<comment type="subcellular location">
    <subcellularLocation>
        <location evidence="1">Nucleus</location>
    </subcellularLocation>
</comment>
<dbReference type="Gene3D" id="2.60.120.590">
    <property type="entry name" value="Alpha-ketoglutarate-dependent dioxygenase AlkB-like"/>
    <property type="match status" value="1"/>
</dbReference>
<dbReference type="InterPro" id="IPR027450">
    <property type="entry name" value="AlkB-like"/>
</dbReference>
<dbReference type="InterPro" id="IPR037151">
    <property type="entry name" value="AlkB-like_sf"/>
</dbReference>
<gene>
    <name evidence="9" type="ORF">Pmar_PMAR013627</name>
</gene>
<dbReference type="PANTHER" id="PTHR46030:SF1">
    <property type="entry name" value="ALPHA-KETOGLUTARATE-DEPENDENT DIOXYGENASE ALKB HOMOLOG 6"/>
    <property type="match status" value="1"/>
</dbReference>
<comment type="similarity">
    <text evidence="2">Belongs to the alkB family.</text>
</comment>
<keyword evidence="7" id="KW-0539">Nucleus</keyword>
<evidence type="ECO:0000256" key="6">
    <source>
        <dbReference type="ARBA" id="ARBA00023004"/>
    </source>
</evidence>
<dbReference type="OrthoDB" id="449561at2759"/>
<evidence type="ECO:0000256" key="1">
    <source>
        <dbReference type="ARBA" id="ARBA00004123"/>
    </source>
</evidence>
<dbReference type="SUPFAM" id="SSF51197">
    <property type="entry name" value="Clavaminate synthase-like"/>
    <property type="match status" value="1"/>
</dbReference>
<dbReference type="GO" id="GO:0046872">
    <property type="term" value="F:metal ion binding"/>
    <property type="evidence" value="ECO:0007669"/>
    <property type="project" value="UniProtKB-KW"/>
</dbReference>
<dbReference type="GO" id="GO:0051213">
    <property type="term" value="F:dioxygenase activity"/>
    <property type="evidence" value="ECO:0007669"/>
    <property type="project" value="UniProtKB-KW"/>
</dbReference>